<comment type="caution">
    <text evidence="1">The sequence shown here is derived from an EMBL/GenBank/DDBJ whole genome shotgun (WGS) entry which is preliminary data.</text>
</comment>
<evidence type="ECO:0000313" key="2">
    <source>
        <dbReference type="Proteomes" id="UP001165960"/>
    </source>
</evidence>
<dbReference type="EMBL" id="QTSX02000752">
    <property type="protein sequence ID" value="KAJ9085640.1"/>
    <property type="molecule type" value="Genomic_DNA"/>
</dbReference>
<protein>
    <submittedName>
        <fullName evidence="1">Uncharacterized protein</fullName>
    </submittedName>
</protein>
<keyword evidence="2" id="KW-1185">Reference proteome</keyword>
<dbReference type="Proteomes" id="UP001165960">
    <property type="component" value="Unassembled WGS sequence"/>
</dbReference>
<gene>
    <name evidence="1" type="ORF">DSO57_1012012</name>
</gene>
<reference evidence="1" key="1">
    <citation type="submission" date="2022-04" db="EMBL/GenBank/DDBJ databases">
        <title>Genome of the entomopathogenic fungus Entomophthora muscae.</title>
        <authorList>
            <person name="Elya C."/>
            <person name="Lovett B.R."/>
            <person name="Lee E."/>
            <person name="Macias A.M."/>
            <person name="Hajek A.E."/>
            <person name="De Bivort B.L."/>
            <person name="Kasson M.T."/>
            <person name="De Fine Licht H.H."/>
            <person name="Stajich J.E."/>
        </authorList>
    </citation>
    <scope>NUCLEOTIDE SEQUENCE</scope>
    <source>
        <strain evidence="1">Berkeley</strain>
    </source>
</reference>
<name>A0ACC2UFM4_9FUNG</name>
<accession>A0ACC2UFM4</accession>
<evidence type="ECO:0000313" key="1">
    <source>
        <dbReference type="EMBL" id="KAJ9085640.1"/>
    </source>
</evidence>
<organism evidence="1 2">
    <name type="scientific">Entomophthora muscae</name>
    <dbReference type="NCBI Taxonomy" id="34485"/>
    <lineage>
        <taxon>Eukaryota</taxon>
        <taxon>Fungi</taxon>
        <taxon>Fungi incertae sedis</taxon>
        <taxon>Zoopagomycota</taxon>
        <taxon>Entomophthoromycotina</taxon>
        <taxon>Entomophthoromycetes</taxon>
        <taxon>Entomophthorales</taxon>
        <taxon>Entomophthoraceae</taxon>
        <taxon>Entomophthora</taxon>
    </lineage>
</organism>
<sequence length="497" mass="56365">MLKQQAFKDTRCDRCFKKHLQCNRAFPICNQCTKAVGSTCSYLREFKRKRRDDGKYTSQINVISVKKIIVEPKPAAVSPIAVVLRAPFRSFINSAMTSLLYPCPRLVPKSIEFLVSNIFHHSGAVFCHPPPPPQEAHAAFFKHVNPMIALFPEGGFESYPRSPLLKAAILSCGLHWCGRGALVDETQGQLTKYLISSVVPSKLPLTLDSFQTLIVIMVGLFGAPWMGRRIDMLHSISLCIINSIGLHVPRRMSPVELERILAANCFLYHINFMSLGGIHISMQIPPFPLTNSYPVPLLACSMAHFNRIFPELIELKYRMVEHQDGPTLDTERRIYDLKSKLDKASFGFLTKLHRQLGSKYLEVPHLINIFSFYHAYYAFFISGMLLYRSNNTLSPLPLSPPCSKTLNAALYHCSLALQWGMKTLNHHFHWHTLAKFGQCLIFFTLHRGILSPDDHALLRQGIVHLKSLSNNPHSGAIFYYIQFINKLGLFFPEKALV</sequence>
<proteinExistence type="predicted"/>